<feature type="signal peptide" evidence="1">
    <location>
        <begin position="1"/>
        <end position="21"/>
    </location>
</feature>
<dbReference type="AlphaFoldDB" id="A0AB38ZED0"/>
<dbReference type="SUPFAM" id="SSF54403">
    <property type="entry name" value="Cystatin/monellin"/>
    <property type="match status" value="1"/>
</dbReference>
<name>A0AB38ZED0_9HEMI</name>
<dbReference type="InterPro" id="IPR046350">
    <property type="entry name" value="Cystatin_sf"/>
</dbReference>
<reference evidence="2" key="1">
    <citation type="submission" date="2024-03" db="EMBL/GenBank/DDBJ databases">
        <authorList>
            <person name="Jin J.A."/>
            <person name="King G.A."/>
            <person name="Walker A."/>
        </authorList>
    </citation>
    <scope>NUCLEOTIDE SEQUENCE</scope>
</reference>
<evidence type="ECO:0000256" key="1">
    <source>
        <dbReference type="SAM" id="SignalP"/>
    </source>
</evidence>
<sequence>MLKITLSLCLFVLMFAAYSDASLSSEKPPLIRPGLNKVGVVKEISVDHPQLKKSLKRVIAEKNTNIKIVKIIKATRQTINGYAYNVQFLAEEGGKQKTCNANYVVLFGKILGTQKQALRIRKFECK</sequence>
<dbReference type="Gene3D" id="3.10.450.10">
    <property type="match status" value="1"/>
</dbReference>
<organism evidence="2">
    <name type="scientific">Ectomocoris sp</name>
    <dbReference type="NCBI Taxonomy" id="3104572"/>
    <lineage>
        <taxon>Eukaryota</taxon>
        <taxon>Metazoa</taxon>
        <taxon>Ecdysozoa</taxon>
        <taxon>Arthropoda</taxon>
        <taxon>Hexapoda</taxon>
        <taxon>Insecta</taxon>
        <taxon>Pterygota</taxon>
        <taxon>Neoptera</taxon>
        <taxon>Paraneoptera</taxon>
        <taxon>Hemiptera</taxon>
        <taxon>Heteroptera</taxon>
        <taxon>Panheteroptera</taxon>
        <taxon>Cimicomorpha</taxon>
        <taxon>Reduviidae</taxon>
        <taxon>Peiratinae</taxon>
        <taxon>Ectomocoris</taxon>
    </lineage>
</organism>
<feature type="chain" id="PRO_5044329978" evidence="1">
    <location>
        <begin position="22"/>
        <end position="126"/>
    </location>
</feature>
<accession>A0AB38ZED0</accession>
<proteinExistence type="evidence at transcript level"/>
<keyword evidence="1" id="KW-0732">Signal</keyword>
<protein>
    <submittedName>
        <fullName evidence="2">Venom cystatin 2</fullName>
    </submittedName>
</protein>
<dbReference type="EMBL" id="PP510865">
    <property type="protein sequence ID" value="WXH71790.1"/>
    <property type="molecule type" value="mRNA"/>
</dbReference>
<evidence type="ECO:0000313" key="2">
    <source>
        <dbReference type="EMBL" id="WXH71790.1"/>
    </source>
</evidence>